<evidence type="ECO:0000313" key="6">
    <source>
        <dbReference type="Proteomes" id="UP000192408"/>
    </source>
</evidence>
<evidence type="ECO:0000256" key="1">
    <source>
        <dbReference type="ARBA" id="ARBA00022448"/>
    </source>
</evidence>
<dbReference type="GO" id="GO:0015697">
    <property type="term" value="P:quaternary ammonium group transport"/>
    <property type="evidence" value="ECO:0007669"/>
    <property type="project" value="UniProtKB-ARBA"/>
</dbReference>
<evidence type="ECO:0000256" key="2">
    <source>
        <dbReference type="ARBA" id="ARBA00022741"/>
    </source>
</evidence>
<dbReference type="PANTHER" id="PTHR42781:SF4">
    <property type="entry name" value="SPERMIDINE_PUTRESCINE IMPORT ATP-BINDING PROTEIN POTA"/>
    <property type="match status" value="1"/>
</dbReference>
<sequence length="244" mass="26881">MIRLSNVSKIFANQTALYPLDLQIEQGDFITIIGQSGSGKTTLLKLLNGLLKPDSGQISVLGTALATADLVQLRRKIGYVVQENGLFPHLTVAENIGYVPGLQKIPKSEINKRVMELLPQVNLDEELKNRYPHQLSGGQKQRVGIARALAAKPDIILMDEPFSALDPVTRKLLQQEIKQLWQTLGTTIVFVTHDIDEALTLGSKVLVLHRGKIEQFAPPQQVQTAPASDLVRLLLGTVIDRQTT</sequence>
<name>A0A1W1V8U2_9PAST</name>
<dbReference type="AlphaFoldDB" id="A0A1W1V8U2"/>
<evidence type="ECO:0000256" key="3">
    <source>
        <dbReference type="ARBA" id="ARBA00022840"/>
    </source>
</evidence>
<dbReference type="Pfam" id="PF00005">
    <property type="entry name" value="ABC_tran"/>
    <property type="match status" value="1"/>
</dbReference>
<dbReference type="EMBL" id="FWWV01000067">
    <property type="protein sequence ID" value="SMB89782.1"/>
    <property type="molecule type" value="Genomic_DNA"/>
</dbReference>
<keyword evidence="6" id="KW-1185">Reference proteome</keyword>
<feature type="domain" description="ABC transporter" evidence="4">
    <location>
        <begin position="2"/>
        <end position="235"/>
    </location>
</feature>
<protein>
    <submittedName>
        <fullName evidence="5">Osmoprotectant transport system ATP-binding protein</fullName>
    </submittedName>
</protein>
<dbReference type="InterPro" id="IPR017871">
    <property type="entry name" value="ABC_transporter-like_CS"/>
</dbReference>
<dbReference type="SUPFAM" id="SSF52540">
    <property type="entry name" value="P-loop containing nucleoside triphosphate hydrolases"/>
    <property type="match status" value="1"/>
</dbReference>
<dbReference type="PROSITE" id="PS50893">
    <property type="entry name" value="ABC_TRANSPORTER_2"/>
    <property type="match status" value="1"/>
</dbReference>
<dbReference type="GO" id="GO:0016887">
    <property type="term" value="F:ATP hydrolysis activity"/>
    <property type="evidence" value="ECO:0007669"/>
    <property type="project" value="InterPro"/>
</dbReference>
<dbReference type="GO" id="GO:0005524">
    <property type="term" value="F:ATP binding"/>
    <property type="evidence" value="ECO:0007669"/>
    <property type="project" value="UniProtKB-KW"/>
</dbReference>
<keyword evidence="1" id="KW-0813">Transport</keyword>
<dbReference type="InterPro" id="IPR050093">
    <property type="entry name" value="ABC_SmlMolc_Importer"/>
</dbReference>
<dbReference type="PANTHER" id="PTHR42781">
    <property type="entry name" value="SPERMIDINE/PUTRESCINE IMPORT ATP-BINDING PROTEIN POTA"/>
    <property type="match status" value="1"/>
</dbReference>
<keyword evidence="2" id="KW-0547">Nucleotide-binding</keyword>
<dbReference type="InterPro" id="IPR003439">
    <property type="entry name" value="ABC_transporter-like_ATP-bd"/>
</dbReference>
<dbReference type="PROSITE" id="PS00211">
    <property type="entry name" value="ABC_TRANSPORTER_1"/>
    <property type="match status" value="1"/>
</dbReference>
<dbReference type="Gene3D" id="3.40.50.300">
    <property type="entry name" value="P-loop containing nucleotide triphosphate hydrolases"/>
    <property type="match status" value="1"/>
</dbReference>
<accession>A0A1W1V8U2</accession>
<proteinExistence type="predicted"/>
<reference evidence="6" key="1">
    <citation type="submission" date="2017-04" db="EMBL/GenBank/DDBJ databases">
        <authorList>
            <person name="Varghese N."/>
            <person name="Submissions S."/>
        </authorList>
    </citation>
    <scope>NUCLEOTIDE SEQUENCE [LARGE SCALE GENOMIC DNA]</scope>
    <source>
        <strain evidence="6">DSM 23072</strain>
    </source>
</reference>
<dbReference type="SMART" id="SM00382">
    <property type="entry name" value="AAA"/>
    <property type="match status" value="1"/>
</dbReference>
<dbReference type="STRING" id="1122938.SAMN05660772_01404"/>
<evidence type="ECO:0000313" key="5">
    <source>
        <dbReference type="EMBL" id="SMB89782.1"/>
    </source>
</evidence>
<dbReference type="InterPro" id="IPR027417">
    <property type="entry name" value="P-loop_NTPase"/>
</dbReference>
<dbReference type="FunFam" id="3.40.50.300:FF:000425">
    <property type="entry name" value="Probable ABC transporter, ATP-binding subunit"/>
    <property type="match status" value="1"/>
</dbReference>
<evidence type="ECO:0000259" key="4">
    <source>
        <dbReference type="PROSITE" id="PS50893"/>
    </source>
</evidence>
<dbReference type="Proteomes" id="UP000192408">
    <property type="component" value="Unassembled WGS sequence"/>
</dbReference>
<dbReference type="RefSeq" id="WP_084258027.1">
    <property type="nucleotide sequence ID" value="NZ_FWWV01000067.1"/>
</dbReference>
<dbReference type="InterPro" id="IPR003593">
    <property type="entry name" value="AAA+_ATPase"/>
</dbReference>
<gene>
    <name evidence="5" type="ORF">SAMN05660772_01404</name>
</gene>
<keyword evidence="3 5" id="KW-0067">ATP-binding</keyword>
<organism evidence="5 6">
    <name type="scientific">Pasteurella testudinis DSM 23072</name>
    <dbReference type="NCBI Taxonomy" id="1122938"/>
    <lineage>
        <taxon>Bacteria</taxon>
        <taxon>Pseudomonadati</taxon>
        <taxon>Pseudomonadota</taxon>
        <taxon>Gammaproteobacteria</taxon>
        <taxon>Pasteurellales</taxon>
        <taxon>Pasteurellaceae</taxon>
        <taxon>Pasteurella</taxon>
    </lineage>
</organism>